<keyword evidence="4" id="KW-1185">Reference proteome</keyword>
<feature type="signal peptide" evidence="1">
    <location>
        <begin position="1"/>
        <end position="28"/>
    </location>
</feature>
<dbReference type="Proteomes" id="UP000460549">
    <property type="component" value="Unassembled WGS sequence"/>
</dbReference>
<keyword evidence="1" id="KW-0732">Signal</keyword>
<dbReference type="EMBL" id="VUNN01000001">
    <property type="protein sequence ID" value="MSU05263.1"/>
    <property type="molecule type" value="Genomic_DNA"/>
</dbReference>
<evidence type="ECO:0000256" key="1">
    <source>
        <dbReference type="SAM" id="SignalP"/>
    </source>
</evidence>
<dbReference type="Gene3D" id="2.60.40.1080">
    <property type="match status" value="1"/>
</dbReference>
<name>A0A7X2PAH8_9SPIO</name>
<reference evidence="3 4" key="1">
    <citation type="submission" date="2019-08" db="EMBL/GenBank/DDBJ databases">
        <title>In-depth cultivation of the pig gut microbiome towards novel bacterial diversity and tailored functional studies.</title>
        <authorList>
            <person name="Wylensek D."/>
            <person name="Hitch T.C.A."/>
            <person name="Clavel T."/>
        </authorList>
    </citation>
    <scope>NUCLEOTIDE SEQUENCE [LARGE SCALE GENOMIC DNA]</scope>
    <source>
        <strain evidence="3 4">NM-380-WT-3C1</strain>
    </source>
</reference>
<evidence type="ECO:0000313" key="4">
    <source>
        <dbReference type="Proteomes" id="UP000460549"/>
    </source>
</evidence>
<proteinExistence type="predicted"/>
<dbReference type="Pfam" id="PF02368">
    <property type="entry name" value="Big_2"/>
    <property type="match status" value="1"/>
</dbReference>
<dbReference type="RefSeq" id="WP_154424164.1">
    <property type="nucleotide sequence ID" value="NZ_VUNN01000001.1"/>
</dbReference>
<comment type="caution">
    <text evidence="3">The sequence shown here is derived from an EMBL/GenBank/DDBJ whole genome shotgun (WGS) entry which is preliminary data.</text>
</comment>
<protein>
    <recommendedName>
        <fullName evidence="2">BIG2 domain-containing protein</fullName>
    </recommendedName>
</protein>
<feature type="chain" id="PRO_5031088502" description="BIG2 domain-containing protein" evidence="1">
    <location>
        <begin position="29"/>
        <end position="983"/>
    </location>
</feature>
<dbReference type="SUPFAM" id="SSF49373">
    <property type="entry name" value="Invasin/intimin cell-adhesion fragments"/>
    <property type="match status" value="1"/>
</dbReference>
<dbReference type="InterPro" id="IPR003343">
    <property type="entry name" value="Big_2"/>
</dbReference>
<evidence type="ECO:0000313" key="3">
    <source>
        <dbReference type="EMBL" id="MSU05263.1"/>
    </source>
</evidence>
<dbReference type="AlphaFoldDB" id="A0A7X2PAH8"/>
<dbReference type="SMART" id="SM00635">
    <property type="entry name" value="BID_2"/>
    <property type="match status" value="2"/>
</dbReference>
<accession>A0A7X2PAH8</accession>
<feature type="domain" description="BIG2" evidence="2">
    <location>
        <begin position="378"/>
        <end position="454"/>
    </location>
</feature>
<sequence>MTKSRILCIKNCVIVLISLLLLITSCQQTELEAIVSTKTTSNVKIVIDNIGSRTITPTRPNFNSFSISLTENVEENAKTISKNVTFAESSLPVEFDSVKIGLYTVSVDAFDEKNIKVAHGESVLNVQANSDNSVHVKLDYLTEGTGSFKVDISWGLFSNENPFTKALKAGNIGFVAYDVENKCTLNNAEITWLSADQINSNGFTYIQTGVPATKGKVISFRIYTNTDENDIQCIAETFTTVIQIIPNLTSTPDLNEEDNFIITEDRVNFYVKNVNPSTIKVTYGEGAEASSKINISWKYPKLSNGNYSGTLYVYLMNQNGVQIEDKHKFDYTQDDVTGSVVFKGLSTSETYSVYFYNECETGYSTVLEGLSGIKTKILVTGINFKTNIPSSFTMGSYVDIEAAVLPSNASNSSYTLSVSDGSYVSGNKTVVFNNAGKYRVTATSDENPNITITSSQIVVKLAAPIVKTSIVDEGFLIEWNEIAGATKYILTKTNNSADNAPKIIELTSNIYIDEDTNFSGVTYYYTVQAICDDRDLDSAVSAPSAIALACPAITIELPNEFTDVSLKASLDSATANSPYMTEKDSLTLNIENPDSSITEYAWYLNGQIIASGNYDAIKSITITPDNAYLDISSIETSNTLMLTVVKDGYTYSATTYFRYIENDPGKIYISLPSGRGDTVVYNEPVQLSYTTDNLVNNIEIRWTSSDSNIASVDNGIVTAHRDGSVDITATIVATGESATISLKTFIPISEIRFDEAKQLPTEYLVAPLSSGGLEILNSAYTSVDLKNYVKVITADGTIYSVENQNWDKIKDRVEWYASENDYNNLISKVELLNGTITPIIDSLGGNATVFLKTDESDAIASKRIEIRKYTMKEGNDTINGKSIRFRSYSDHILNLGLNGSNVTTKDSNSTFNKLGIYLDWCFNGNLGEHEYGVTDLSRLKFSPYDAAETEFTLKGNGTYPTIDLYILDQSRNKVCRLSCQRLI</sequence>
<gene>
    <name evidence="3" type="ORF">FYJ80_00480</name>
</gene>
<organism evidence="3 4">
    <name type="scientific">Bullifex porci</name>
    <dbReference type="NCBI Taxonomy" id="2606638"/>
    <lineage>
        <taxon>Bacteria</taxon>
        <taxon>Pseudomonadati</taxon>
        <taxon>Spirochaetota</taxon>
        <taxon>Spirochaetia</taxon>
        <taxon>Spirochaetales</taxon>
        <taxon>Spirochaetaceae</taxon>
        <taxon>Bullifex</taxon>
    </lineage>
</organism>
<dbReference type="InterPro" id="IPR008964">
    <property type="entry name" value="Invasin/intimin_cell_adhesion"/>
</dbReference>
<dbReference type="PROSITE" id="PS51257">
    <property type="entry name" value="PROKAR_LIPOPROTEIN"/>
    <property type="match status" value="1"/>
</dbReference>
<feature type="domain" description="BIG2" evidence="2">
    <location>
        <begin position="665"/>
        <end position="741"/>
    </location>
</feature>
<evidence type="ECO:0000259" key="2">
    <source>
        <dbReference type="SMART" id="SM00635"/>
    </source>
</evidence>